<evidence type="ECO:0000256" key="3">
    <source>
        <dbReference type="ARBA" id="ARBA00022692"/>
    </source>
</evidence>
<feature type="domain" description="ABC3 transporter permease C-terminal" evidence="7">
    <location>
        <begin position="270"/>
        <end position="388"/>
    </location>
</feature>
<keyword evidence="2" id="KW-1003">Cell membrane</keyword>
<dbReference type="InterPro" id="IPR025857">
    <property type="entry name" value="MacB_PCD"/>
</dbReference>
<feature type="transmembrane region" description="Helical" evidence="6">
    <location>
        <begin position="314"/>
        <end position="336"/>
    </location>
</feature>
<name>A0A1C3WW46_9HYPH</name>
<keyword evidence="4 6" id="KW-1133">Transmembrane helix</keyword>
<evidence type="ECO:0000259" key="7">
    <source>
        <dbReference type="Pfam" id="PF02687"/>
    </source>
</evidence>
<dbReference type="Proteomes" id="UP000199205">
    <property type="component" value="Unassembled WGS sequence"/>
</dbReference>
<evidence type="ECO:0000256" key="4">
    <source>
        <dbReference type="ARBA" id="ARBA00022989"/>
    </source>
</evidence>
<dbReference type="AlphaFoldDB" id="A0A1C3WW46"/>
<dbReference type="InterPro" id="IPR003838">
    <property type="entry name" value="ABC3_permease_C"/>
</dbReference>
<dbReference type="InterPro" id="IPR050250">
    <property type="entry name" value="Macrolide_Exporter_MacB"/>
</dbReference>
<feature type="transmembrane region" description="Helical" evidence="6">
    <location>
        <begin position="24"/>
        <end position="46"/>
    </location>
</feature>
<evidence type="ECO:0000256" key="5">
    <source>
        <dbReference type="ARBA" id="ARBA00023136"/>
    </source>
</evidence>
<reference evidence="9 10" key="1">
    <citation type="submission" date="2016-08" db="EMBL/GenBank/DDBJ databases">
        <authorList>
            <person name="Seilhamer J.J."/>
        </authorList>
    </citation>
    <scope>NUCLEOTIDE SEQUENCE [LARGE SCALE GENOMIC DNA]</scope>
    <source>
        <strain evidence="9 10">P1-7</strain>
    </source>
</reference>
<comment type="subcellular location">
    <subcellularLocation>
        <location evidence="1">Cell membrane</location>
        <topology evidence="1">Multi-pass membrane protein</topology>
    </subcellularLocation>
</comment>
<evidence type="ECO:0000313" key="9">
    <source>
        <dbReference type="EMBL" id="SCB44222.1"/>
    </source>
</evidence>
<gene>
    <name evidence="9" type="ORF">GA0061101_11888</name>
</gene>
<dbReference type="OrthoDB" id="241967at2"/>
<dbReference type="GO" id="GO:0022857">
    <property type="term" value="F:transmembrane transporter activity"/>
    <property type="evidence" value="ECO:0007669"/>
    <property type="project" value="TreeGrafter"/>
</dbReference>
<evidence type="ECO:0000259" key="8">
    <source>
        <dbReference type="Pfam" id="PF12704"/>
    </source>
</evidence>
<dbReference type="GO" id="GO:0005886">
    <property type="term" value="C:plasma membrane"/>
    <property type="evidence" value="ECO:0007669"/>
    <property type="project" value="UniProtKB-SubCell"/>
</dbReference>
<feature type="transmembrane region" description="Helical" evidence="6">
    <location>
        <begin position="261"/>
        <end position="282"/>
    </location>
</feature>
<evidence type="ECO:0000256" key="6">
    <source>
        <dbReference type="SAM" id="Phobius"/>
    </source>
</evidence>
<organism evidence="9 10">
    <name type="scientific">Rhizobium lusitanum</name>
    <dbReference type="NCBI Taxonomy" id="293958"/>
    <lineage>
        <taxon>Bacteria</taxon>
        <taxon>Pseudomonadati</taxon>
        <taxon>Pseudomonadota</taxon>
        <taxon>Alphaproteobacteria</taxon>
        <taxon>Hyphomicrobiales</taxon>
        <taxon>Rhizobiaceae</taxon>
        <taxon>Rhizobium/Agrobacterium group</taxon>
        <taxon>Rhizobium</taxon>
    </lineage>
</organism>
<sequence>MTTIINQILALTASNLKSLHRRKWMSLSLVFSVAMVVTVLLGFLAMSNGFRLSLMQAGSPDIAIGLGKGAATELGSRIDISQLHYLDGAGGFATNAKGVALISPEMVVPVDIQQKSGVSSATLSLRGIGPFGLDVRPNVRIVSGRTFTPGTSEIVVGRRLSLDYKGLDIGEKLTLGTSKWTVVGIFDAGGSAFESEMLGDLGVVQTLFDRPNQIQSIRVKLASPQALPALQSMAAGMPQIALTLRSEQDYFAALAERTSKLILLLGWPLAVIMAVGAAVGAMTTMSSSVSDRSTEIATARAIGFSRRAAFASTWIEAMILTALGCLSGIAISYLVLNGWSASTISLDRTQIGFQLILSPPLIGKAAVLALAIGAIGGAVPAIAATRIPLRLAMSGRT</sequence>
<dbReference type="PANTHER" id="PTHR30572">
    <property type="entry name" value="MEMBRANE COMPONENT OF TRANSPORTER-RELATED"/>
    <property type="match status" value="1"/>
</dbReference>
<dbReference type="Pfam" id="PF02687">
    <property type="entry name" value="FtsX"/>
    <property type="match status" value="1"/>
</dbReference>
<keyword evidence="3 6" id="KW-0812">Transmembrane</keyword>
<keyword evidence="5 6" id="KW-0472">Membrane</keyword>
<dbReference type="PANTHER" id="PTHR30572:SF15">
    <property type="entry name" value="ABC TRANSPORTER PERMEASE"/>
    <property type="match status" value="1"/>
</dbReference>
<evidence type="ECO:0000313" key="10">
    <source>
        <dbReference type="Proteomes" id="UP000199205"/>
    </source>
</evidence>
<protein>
    <submittedName>
        <fullName evidence="9">Putative ABC transport system permease protein</fullName>
    </submittedName>
</protein>
<evidence type="ECO:0000256" key="1">
    <source>
        <dbReference type="ARBA" id="ARBA00004651"/>
    </source>
</evidence>
<dbReference type="RefSeq" id="WP_037197563.1">
    <property type="nucleotide sequence ID" value="NZ_FMAF01000018.1"/>
</dbReference>
<accession>A0A1C3WW46</accession>
<dbReference type="Pfam" id="PF12704">
    <property type="entry name" value="MacB_PCD"/>
    <property type="match status" value="1"/>
</dbReference>
<evidence type="ECO:0000256" key="2">
    <source>
        <dbReference type="ARBA" id="ARBA00022475"/>
    </source>
</evidence>
<dbReference type="EMBL" id="FMAF01000018">
    <property type="protein sequence ID" value="SCB44222.1"/>
    <property type="molecule type" value="Genomic_DNA"/>
</dbReference>
<proteinExistence type="predicted"/>
<feature type="domain" description="MacB-like periplasmic core" evidence="8">
    <location>
        <begin position="27"/>
        <end position="232"/>
    </location>
</feature>
<feature type="transmembrane region" description="Helical" evidence="6">
    <location>
        <begin position="365"/>
        <end position="389"/>
    </location>
</feature>